<evidence type="ECO:0000256" key="1">
    <source>
        <dbReference type="ARBA" id="ARBA00009817"/>
    </source>
</evidence>
<dbReference type="PANTHER" id="PTHR11220">
    <property type="entry name" value="HEME-BINDING PROTEIN-RELATED"/>
    <property type="match status" value="1"/>
</dbReference>
<feature type="signal peptide" evidence="2">
    <location>
        <begin position="1"/>
        <end position="17"/>
    </location>
</feature>
<dbReference type="SUPFAM" id="SSF55136">
    <property type="entry name" value="Probable bacterial effector-binding domain"/>
    <property type="match status" value="1"/>
</dbReference>
<dbReference type="PANTHER" id="PTHR11220:SF1">
    <property type="entry name" value="HEME-BINDING PROTEIN 2"/>
    <property type="match status" value="1"/>
</dbReference>
<organism evidence="3 4">
    <name type="scientific">Limulus polyphemus</name>
    <name type="common">Atlantic horseshoe crab</name>
    <dbReference type="NCBI Taxonomy" id="6850"/>
    <lineage>
        <taxon>Eukaryota</taxon>
        <taxon>Metazoa</taxon>
        <taxon>Ecdysozoa</taxon>
        <taxon>Arthropoda</taxon>
        <taxon>Chelicerata</taxon>
        <taxon>Merostomata</taxon>
        <taxon>Xiphosura</taxon>
        <taxon>Limulidae</taxon>
        <taxon>Limulus</taxon>
    </lineage>
</organism>
<evidence type="ECO:0000313" key="3">
    <source>
        <dbReference type="Proteomes" id="UP000694941"/>
    </source>
</evidence>
<reference evidence="4" key="1">
    <citation type="submission" date="2025-08" db="UniProtKB">
        <authorList>
            <consortium name="RefSeq"/>
        </authorList>
    </citation>
    <scope>IDENTIFICATION</scope>
    <source>
        <tissue evidence="4">Muscle</tissue>
    </source>
</reference>
<protein>
    <submittedName>
        <fullName evidence="4">Heme-binding protein 2-like</fullName>
    </submittedName>
</protein>
<accession>A0ABM1BNH3</accession>
<feature type="chain" id="PRO_5046688502" evidence="2">
    <location>
        <begin position="18"/>
        <end position="202"/>
    </location>
</feature>
<evidence type="ECO:0000256" key="2">
    <source>
        <dbReference type="SAM" id="SignalP"/>
    </source>
</evidence>
<dbReference type="InterPro" id="IPR011256">
    <property type="entry name" value="Reg_factor_effector_dom_sf"/>
</dbReference>
<dbReference type="Proteomes" id="UP000694941">
    <property type="component" value="Unplaced"/>
</dbReference>
<comment type="similarity">
    <text evidence="1">Belongs to the HEBP family.</text>
</comment>
<keyword evidence="3" id="KW-1185">Reference proteome</keyword>
<keyword evidence="2" id="KW-0732">Signal</keyword>
<evidence type="ECO:0000313" key="4">
    <source>
        <dbReference type="RefSeq" id="XP_013785549.1"/>
    </source>
</evidence>
<dbReference type="Gene3D" id="3.20.80.10">
    <property type="entry name" value="Regulatory factor, effector binding domain"/>
    <property type="match status" value="1"/>
</dbReference>
<gene>
    <name evidence="4" type="primary">LOC106469593</name>
</gene>
<name>A0ABM1BNH3_LIMPO</name>
<dbReference type="GeneID" id="106469593"/>
<dbReference type="InterPro" id="IPR006917">
    <property type="entry name" value="SOUL_heme-bd"/>
</dbReference>
<dbReference type="Pfam" id="PF04832">
    <property type="entry name" value="SOUL"/>
    <property type="match status" value="1"/>
</dbReference>
<proteinExistence type="inferred from homology"/>
<dbReference type="RefSeq" id="XP_013785549.1">
    <property type="nucleotide sequence ID" value="XM_013930095.2"/>
</dbReference>
<sequence>MRYCIIISLAILQVSIALSCVRRGAECPDYNVINVFHGYEEREYPPTTWIMTSVQATNYRELGSELYTKLRSYLKGNNDQGLSFNMTTPVRTRIDQGTCATCASTYSMSFFLPRALQKDPPKPLDPSVNVLVEPKTRYFVSIFDGFASYEDWIRHANKLALKLDERNDMEKNYYYTAEYDSPRRRSRRRNEVWMEEKKIKHN</sequence>
<dbReference type="PROSITE" id="PS51257">
    <property type="entry name" value="PROKAR_LIPOPROTEIN"/>
    <property type="match status" value="1"/>
</dbReference>